<evidence type="ECO:0000313" key="2">
    <source>
        <dbReference type="Proteomes" id="UP001497680"/>
    </source>
</evidence>
<proteinExistence type="predicted"/>
<keyword evidence="2" id="KW-1185">Reference proteome</keyword>
<accession>A0ACC0CVL4</accession>
<dbReference type="Proteomes" id="UP001497680">
    <property type="component" value="Unassembled WGS sequence"/>
</dbReference>
<reference evidence="1 2" key="1">
    <citation type="journal article" date="2022" name="New Phytol.">
        <title>Ecological generalism drives hyperdiversity of secondary metabolite gene clusters in xylarialean endophytes.</title>
        <authorList>
            <person name="Franco M.E.E."/>
            <person name="Wisecaver J.H."/>
            <person name="Arnold A.E."/>
            <person name="Ju Y.M."/>
            <person name="Slot J.C."/>
            <person name="Ahrendt S."/>
            <person name="Moore L.P."/>
            <person name="Eastman K.E."/>
            <person name="Scott K."/>
            <person name="Konkel Z."/>
            <person name="Mondo S.J."/>
            <person name="Kuo A."/>
            <person name="Hayes R.D."/>
            <person name="Haridas S."/>
            <person name="Andreopoulos B."/>
            <person name="Riley R."/>
            <person name="LaButti K."/>
            <person name="Pangilinan J."/>
            <person name="Lipzen A."/>
            <person name="Amirebrahimi M."/>
            <person name="Yan J."/>
            <person name="Adam C."/>
            <person name="Keymanesh K."/>
            <person name="Ng V."/>
            <person name="Louie K."/>
            <person name="Northen T."/>
            <person name="Drula E."/>
            <person name="Henrissat B."/>
            <person name="Hsieh H.M."/>
            <person name="Youens-Clark K."/>
            <person name="Lutzoni F."/>
            <person name="Miadlikowska J."/>
            <person name="Eastwood D.C."/>
            <person name="Hamelin R.C."/>
            <person name="Grigoriev I.V."/>
            <person name="U'Ren J.M."/>
        </authorList>
    </citation>
    <scope>NUCLEOTIDE SEQUENCE [LARGE SCALE GENOMIC DNA]</scope>
    <source>
        <strain evidence="1 2">ER1909</strain>
    </source>
</reference>
<protein>
    <submittedName>
        <fullName evidence="1">DNA glycosylase</fullName>
    </submittedName>
</protein>
<name>A0ACC0CVL4_9PEZI</name>
<evidence type="ECO:0000313" key="1">
    <source>
        <dbReference type="EMBL" id="KAI6084351.1"/>
    </source>
</evidence>
<gene>
    <name evidence="1" type="ORF">F4821DRAFT_242963</name>
</gene>
<comment type="caution">
    <text evidence="1">The sequence shown here is derived from an EMBL/GenBank/DDBJ whole genome shotgun (WGS) entry which is preliminary data.</text>
</comment>
<organism evidence="1 2">
    <name type="scientific">Hypoxylon rubiginosum</name>
    <dbReference type="NCBI Taxonomy" id="110542"/>
    <lineage>
        <taxon>Eukaryota</taxon>
        <taxon>Fungi</taxon>
        <taxon>Dikarya</taxon>
        <taxon>Ascomycota</taxon>
        <taxon>Pezizomycotina</taxon>
        <taxon>Sordariomycetes</taxon>
        <taxon>Xylariomycetidae</taxon>
        <taxon>Xylariales</taxon>
        <taxon>Hypoxylaceae</taxon>
        <taxon>Hypoxylon</taxon>
    </lineage>
</organism>
<sequence length="674" mass="74814">MRRSTRISSKQSVSTVVTNGSIKNESHFFTGDEDIVKTTSRKTTRTKRTVRSTKSDDSLSIDEEHMEEYTEELDNDDDDVVEKPRAKRRKVAIRTITKKGNANAQLLLHEHLFGSSPDTTPTQSIPAAVLPSRSHNLNYHRPLLLASKQGRDSLLTWFDQVSTKRNMPWRKPWIDPRSIQDKVELHSQLKRRAYEVWISEIMLQQTRVAAVIDYWNRWMARWPTIQDLAEATPEDVLGAWRGLGYYSRATRIHDAAKLVCADSDLRGLLPDRVDELVARVPGVGRYTAGAIAAIVFGKAAPMVDGNVLRVLSRQLGLFGDVKADKAVIDLLWAAADRLVRAVAQDGSGSDDVVPDNLKDGEEQTSDRPGRWGQALMELGSTVCTPKPNCAACPISARCRAYDEGLQLAARKGLVPKPAARNNSPIVDVEDACTLCKPFEEYADDDDGLNDQDNTSEIIKQQKSKTQVQATLQSFAFTTRTATKPTKKTSTTKSLSPSPAPLGAAATEVIANHARKFPVKVIKKAVREEETLVCAIRRRSDGRYLIHRRPDKGLLAGLWELPSHILEDPQNSTAKTRKMDAERYVTGLVGKVRSGTVKYVSDLGSVPWLFSHLKLTMHVHVFEVDGGKVEDDEGVEERGGNGTRSRWSDGVGIDEESMGTGMRKCWALVKEASVV</sequence>
<dbReference type="EMBL" id="MU394338">
    <property type="protein sequence ID" value="KAI6084351.1"/>
    <property type="molecule type" value="Genomic_DNA"/>
</dbReference>